<evidence type="ECO:0000313" key="1">
    <source>
        <dbReference type="EMBL" id="MCR6543998.1"/>
    </source>
</evidence>
<organism evidence="1 2">
    <name type="scientific">Dehalobacterium formicoaceticum</name>
    <dbReference type="NCBI Taxonomy" id="51515"/>
    <lineage>
        <taxon>Bacteria</taxon>
        <taxon>Bacillati</taxon>
        <taxon>Bacillota</taxon>
        <taxon>Clostridia</taxon>
        <taxon>Eubacteriales</taxon>
        <taxon>Peptococcaceae</taxon>
        <taxon>Dehalobacterium</taxon>
    </lineage>
</organism>
<protein>
    <submittedName>
        <fullName evidence="1">Uncharacterized protein</fullName>
    </submittedName>
</protein>
<accession>A0ABT1Y0C0</accession>
<evidence type="ECO:0000313" key="2">
    <source>
        <dbReference type="Proteomes" id="UP001524944"/>
    </source>
</evidence>
<gene>
    <name evidence="1" type="ORF">NVS47_00430</name>
</gene>
<sequence>MFDLICDSPYRLGTGENDSLSLPINKRKYPRDYGKRISQKTLTRSSETAFSLTL</sequence>
<proteinExistence type="predicted"/>
<comment type="caution">
    <text evidence="1">The sequence shown here is derived from an EMBL/GenBank/DDBJ whole genome shotgun (WGS) entry which is preliminary data.</text>
</comment>
<dbReference type="Proteomes" id="UP001524944">
    <property type="component" value="Unassembled WGS sequence"/>
</dbReference>
<keyword evidence="2" id="KW-1185">Reference proteome</keyword>
<dbReference type="RefSeq" id="WP_157677347.1">
    <property type="nucleotide sequence ID" value="NZ_CP022121.1"/>
</dbReference>
<name>A0ABT1Y0C0_9FIRM</name>
<dbReference type="EMBL" id="JANPWE010000001">
    <property type="protein sequence ID" value="MCR6543998.1"/>
    <property type="molecule type" value="Genomic_DNA"/>
</dbReference>
<reference evidence="1 2" key="1">
    <citation type="submission" date="2022-08" db="EMBL/GenBank/DDBJ databases">
        <title>Proteogenomics of the novel Dehalobacterium formicoaceticum strain EZ94 highlights a key role of methyltransferases during anaerobic dichloromethane degradation.</title>
        <authorList>
            <person name="Wasmund K."/>
        </authorList>
    </citation>
    <scope>NUCLEOTIDE SEQUENCE [LARGE SCALE GENOMIC DNA]</scope>
    <source>
        <strain evidence="1 2">EZ94</strain>
    </source>
</reference>